<dbReference type="STRING" id="77586.A0A0D9V0D5"/>
<evidence type="ECO:0000313" key="4">
    <source>
        <dbReference type="Proteomes" id="UP000032180"/>
    </source>
</evidence>
<accession>A0A0D9V0D5</accession>
<dbReference type="AlphaFoldDB" id="A0A0D9V0D5"/>
<reference evidence="3" key="3">
    <citation type="submission" date="2015-04" db="UniProtKB">
        <authorList>
            <consortium name="EnsemblPlants"/>
        </authorList>
    </citation>
    <scope>IDENTIFICATION</scope>
</reference>
<dbReference type="PANTHER" id="PTHR44586:SF17">
    <property type="entry name" value="DUF295 DOMAIN-CONTAINING PROTEIN"/>
    <property type="match status" value="1"/>
</dbReference>
<dbReference type="EnsemblPlants" id="LPERR01G12550.1">
    <property type="protein sequence ID" value="LPERR01G12550.1"/>
    <property type="gene ID" value="LPERR01G12550"/>
</dbReference>
<dbReference type="InterPro" id="IPR005174">
    <property type="entry name" value="KIB1-4_b-propeller"/>
</dbReference>
<dbReference type="PANTHER" id="PTHR44586">
    <property type="entry name" value="F-BOX DOMAIN CONTAINING PROTEIN, EXPRESSED"/>
    <property type="match status" value="1"/>
</dbReference>
<dbReference type="Gramene" id="LPERR01G12550.1">
    <property type="protein sequence ID" value="LPERR01G12550.1"/>
    <property type="gene ID" value="LPERR01G12550"/>
</dbReference>
<dbReference type="Pfam" id="PF03478">
    <property type="entry name" value="Beta-prop_KIB1-4"/>
    <property type="match status" value="1"/>
</dbReference>
<organism evidence="3 4">
    <name type="scientific">Leersia perrieri</name>
    <dbReference type="NCBI Taxonomy" id="77586"/>
    <lineage>
        <taxon>Eukaryota</taxon>
        <taxon>Viridiplantae</taxon>
        <taxon>Streptophyta</taxon>
        <taxon>Embryophyta</taxon>
        <taxon>Tracheophyta</taxon>
        <taxon>Spermatophyta</taxon>
        <taxon>Magnoliopsida</taxon>
        <taxon>Liliopsida</taxon>
        <taxon>Poales</taxon>
        <taxon>Poaceae</taxon>
        <taxon>BOP clade</taxon>
        <taxon>Oryzoideae</taxon>
        <taxon>Oryzeae</taxon>
        <taxon>Oryzinae</taxon>
        <taxon>Leersia</taxon>
    </lineage>
</organism>
<feature type="region of interest" description="Disordered" evidence="1">
    <location>
        <begin position="224"/>
        <end position="243"/>
    </location>
</feature>
<keyword evidence="4" id="KW-1185">Reference proteome</keyword>
<protein>
    <recommendedName>
        <fullName evidence="2">KIB1-4 beta-propeller domain-containing protein</fullName>
    </recommendedName>
</protein>
<dbReference type="SUPFAM" id="SSF63829">
    <property type="entry name" value="Calcium-dependent phosphotriesterase"/>
    <property type="match status" value="1"/>
</dbReference>
<evidence type="ECO:0000256" key="1">
    <source>
        <dbReference type="SAM" id="MobiDB-lite"/>
    </source>
</evidence>
<evidence type="ECO:0000313" key="3">
    <source>
        <dbReference type="EnsemblPlants" id="LPERR01G12550.1"/>
    </source>
</evidence>
<dbReference type="Proteomes" id="UP000032180">
    <property type="component" value="Chromosome 1"/>
</dbReference>
<name>A0A0D9V0D5_9ORYZ</name>
<dbReference type="HOGENOM" id="CLU_019286_13_0_1"/>
<feature type="domain" description="KIB1-4 beta-propeller" evidence="2">
    <location>
        <begin position="42"/>
        <end position="206"/>
    </location>
</feature>
<reference evidence="3 4" key="1">
    <citation type="submission" date="2012-08" db="EMBL/GenBank/DDBJ databases">
        <title>Oryza genome evolution.</title>
        <authorList>
            <person name="Wing R.A."/>
        </authorList>
    </citation>
    <scope>NUCLEOTIDE SEQUENCE</scope>
</reference>
<proteinExistence type="predicted"/>
<reference evidence="4" key="2">
    <citation type="submission" date="2013-12" db="EMBL/GenBank/DDBJ databases">
        <authorList>
            <person name="Yu Y."/>
            <person name="Lee S."/>
            <person name="de Baynast K."/>
            <person name="Wissotski M."/>
            <person name="Liu L."/>
            <person name="Talag J."/>
            <person name="Goicoechea J."/>
            <person name="Angelova A."/>
            <person name="Jetty R."/>
            <person name="Kudrna D."/>
            <person name="Golser W."/>
            <person name="Rivera L."/>
            <person name="Zhang J."/>
            <person name="Wing R."/>
        </authorList>
    </citation>
    <scope>NUCLEOTIDE SEQUENCE</scope>
</reference>
<evidence type="ECO:0000259" key="2">
    <source>
        <dbReference type="Pfam" id="PF03478"/>
    </source>
</evidence>
<sequence>MDADWSELPSDLLITIFTALEIDPRLPRLRRRLQIMARPLRPRNQLSFARLGDNTWTWLTSRTDCLDYNDCFFDDNDGLLYAIRNTGEVHAIDLNGTTPVVNNVCPPYEEELFRTNYIVRAPWGNLLQVWRYFGVGKEVTTDHVTVYKFDPVTQDRALIKDLRGHAMFVSFGTSFLVSVIDFPALTPNCVYLAHDNTKFNELGIHNIQEVAVYNMQDETFADQSTQSSSKNYPSHAVWVQPSW</sequence>